<sequence>MGTKKEKSTLHKIIFGETRTRQVSGSSKRIVSDKFLSKQVYTKVDKNGEFTIKSKDGKSSYSVRQLRPSR</sequence>
<proteinExistence type="predicted"/>
<gene>
    <name evidence="1" type="ORF">SAMN04488096_1215</name>
</gene>
<evidence type="ECO:0000313" key="2">
    <source>
        <dbReference type="Proteomes" id="UP000184225"/>
    </source>
</evidence>
<dbReference type="AlphaFoldDB" id="A0A1M6HT59"/>
<organism evidence="1 2">
    <name type="scientific">Mesonia phycicola</name>
    <dbReference type="NCBI Taxonomy" id="579105"/>
    <lineage>
        <taxon>Bacteria</taxon>
        <taxon>Pseudomonadati</taxon>
        <taxon>Bacteroidota</taxon>
        <taxon>Flavobacteriia</taxon>
        <taxon>Flavobacteriales</taxon>
        <taxon>Flavobacteriaceae</taxon>
        <taxon>Mesonia</taxon>
    </lineage>
</organism>
<evidence type="ECO:0000313" key="1">
    <source>
        <dbReference type="EMBL" id="SHJ25389.1"/>
    </source>
</evidence>
<dbReference type="RefSeq" id="WP_073153797.1">
    <property type="nucleotide sequence ID" value="NZ_FQYY01000021.1"/>
</dbReference>
<dbReference type="EMBL" id="FQYY01000021">
    <property type="protein sequence ID" value="SHJ25389.1"/>
    <property type="molecule type" value="Genomic_DNA"/>
</dbReference>
<keyword evidence="2" id="KW-1185">Reference proteome</keyword>
<accession>A0A1M6HT59</accession>
<name>A0A1M6HT59_9FLAO</name>
<dbReference type="STRING" id="579105.SAMN04488096_1215"/>
<dbReference type="Proteomes" id="UP000184225">
    <property type="component" value="Unassembled WGS sequence"/>
</dbReference>
<protein>
    <submittedName>
        <fullName evidence="1">Uncharacterized protein</fullName>
    </submittedName>
</protein>
<reference evidence="1 2" key="1">
    <citation type="submission" date="2016-11" db="EMBL/GenBank/DDBJ databases">
        <authorList>
            <person name="Jaros S."/>
            <person name="Januszkiewicz K."/>
            <person name="Wedrychowicz H."/>
        </authorList>
    </citation>
    <scope>NUCLEOTIDE SEQUENCE [LARGE SCALE GENOMIC DNA]</scope>
    <source>
        <strain evidence="1 2">DSM 21425</strain>
    </source>
</reference>